<reference evidence="2 3" key="1">
    <citation type="submission" date="2024-08" db="EMBL/GenBank/DDBJ databases">
        <title>Halobellus sp. MBLA0158 whole genome sequence.</title>
        <authorList>
            <person name="Hwang C.Y."/>
            <person name="Cho E.-S."/>
            <person name="Seo M.-J."/>
        </authorList>
    </citation>
    <scope>NUCLEOTIDE SEQUENCE [LARGE SCALE GENOMIC DNA]</scope>
    <source>
        <strain evidence="2 3">MBLA0158</strain>
    </source>
</reference>
<dbReference type="InterPro" id="IPR058312">
    <property type="entry name" value="DUF7999"/>
</dbReference>
<dbReference type="Pfam" id="PF26006">
    <property type="entry name" value="DUF7999"/>
    <property type="match status" value="1"/>
</dbReference>
<organism evidence="2 3">
    <name type="scientific">Halobellus rubicundus</name>
    <dbReference type="NCBI Taxonomy" id="2996466"/>
    <lineage>
        <taxon>Archaea</taxon>
        <taxon>Methanobacteriati</taxon>
        <taxon>Methanobacteriota</taxon>
        <taxon>Stenosarchaea group</taxon>
        <taxon>Halobacteria</taxon>
        <taxon>Halobacteriales</taxon>
        <taxon>Haloferacaceae</taxon>
        <taxon>Halobellus</taxon>
    </lineage>
</organism>
<dbReference type="AlphaFoldDB" id="A0ABD5MFE3"/>
<proteinExistence type="predicted"/>
<evidence type="ECO:0000313" key="2">
    <source>
        <dbReference type="EMBL" id="MFA1612306.1"/>
    </source>
</evidence>
<accession>A0ABD5MFE3</accession>
<gene>
    <name evidence="2" type="ORF">OS889_15025</name>
</gene>
<comment type="caution">
    <text evidence="2">The sequence shown here is derived from an EMBL/GenBank/DDBJ whole genome shotgun (WGS) entry which is preliminary data.</text>
</comment>
<dbReference type="EMBL" id="JBGNYA010000001">
    <property type="protein sequence ID" value="MFA1612306.1"/>
    <property type="molecule type" value="Genomic_DNA"/>
</dbReference>
<evidence type="ECO:0000259" key="1">
    <source>
        <dbReference type="Pfam" id="PF26006"/>
    </source>
</evidence>
<sequence>MSSELIEGASSFTIVSEMNGHDAVTVRSTGTNATYHLVDYADDATREALASLTSGESVRLDLSRVGRRGNVWRADAVTPRLSADGTEAESAAGS</sequence>
<dbReference type="Proteomes" id="UP001570511">
    <property type="component" value="Unassembled WGS sequence"/>
</dbReference>
<evidence type="ECO:0000313" key="3">
    <source>
        <dbReference type="Proteomes" id="UP001570511"/>
    </source>
</evidence>
<dbReference type="RefSeq" id="WP_372391144.1">
    <property type="nucleotide sequence ID" value="NZ_JBGNYA010000001.1"/>
</dbReference>
<protein>
    <recommendedName>
        <fullName evidence="1">DUF7999 domain-containing protein</fullName>
    </recommendedName>
</protein>
<name>A0ABD5MFE3_9EURY</name>
<feature type="domain" description="DUF7999" evidence="1">
    <location>
        <begin position="7"/>
        <end position="80"/>
    </location>
</feature>
<keyword evidence="3" id="KW-1185">Reference proteome</keyword>